<reference evidence="2 3" key="1">
    <citation type="submission" date="2010-12" db="EMBL/GenBank/DDBJ databases">
        <title>Whole genome sequence of Acidiphilium multivorum AIU301.</title>
        <authorList>
            <person name="Narita-Yamada S."/>
            <person name="Nakamura S."/>
            <person name="Ito N."/>
            <person name="Takarada H."/>
            <person name="Katano Y."/>
            <person name="Nakazawa H."/>
            <person name="Hosoyama A."/>
            <person name="Yamada R."/>
            <person name="Fujita N."/>
        </authorList>
    </citation>
    <scope>NUCLEOTIDE SEQUENCE [LARGE SCALE GENOMIC DNA]</scope>
    <source>
        <strain evidence="3">DSM 11245 / JCM 8867 / AIU301</strain>
        <plasmid evidence="2 3">pACMV1</plasmid>
    </source>
</reference>
<accession>F0J7D8</accession>
<gene>
    <name evidence="2" type="ordered locus">ACMV_P1_02090</name>
</gene>
<evidence type="ECO:0000256" key="1">
    <source>
        <dbReference type="SAM" id="Phobius"/>
    </source>
</evidence>
<dbReference type="AlphaFoldDB" id="F0J7D8"/>
<proteinExistence type="predicted"/>
<keyword evidence="1" id="KW-1133">Transmembrane helix</keyword>
<keyword evidence="1" id="KW-0472">Membrane</keyword>
<keyword evidence="3" id="KW-1185">Reference proteome</keyword>
<organism evidence="2 3">
    <name type="scientific">Acidiphilium multivorum (strain DSM 11245 / JCM 8867 / NBRC 100883 / AIU 301)</name>
    <dbReference type="NCBI Taxonomy" id="926570"/>
    <lineage>
        <taxon>Bacteria</taxon>
        <taxon>Pseudomonadati</taxon>
        <taxon>Pseudomonadota</taxon>
        <taxon>Alphaproteobacteria</taxon>
        <taxon>Acetobacterales</taxon>
        <taxon>Acidocellaceae</taxon>
        <taxon>Acidiphilium</taxon>
    </lineage>
</organism>
<keyword evidence="1" id="KW-0812">Transmembrane</keyword>
<evidence type="ECO:0000313" key="3">
    <source>
        <dbReference type="Proteomes" id="UP000007100"/>
    </source>
</evidence>
<dbReference type="RefSeq" id="WP_013635020.1">
    <property type="nucleotide sequence ID" value="NZ_BANA01000287.1"/>
</dbReference>
<geneLocation type="plasmid" evidence="2 3">
    <name>pACMV1</name>
</geneLocation>
<dbReference type="Proteomes" id="UP000007100">
    <property type="component" value="Plasmid pACMV1"/>
</dbReference>
<sequence>MVSLRQRFIRVVDCISAKSVILYDRPIASFAVLMISVIAVMDIAFYLHGHHRAQ</sequence>
<dbReference type="HOGENOM" id="CLU_3039441_0_0_5"/>
<dbReference type="EMBL" id="AP012036">
    <property type="protein sequence ID" value="BAJ83005.1"/>
    <property type="molecule type" value="Genomic_DNA"/>
</dbReference>
<dbReference type="KEGG" id="amv:ACMV_P1_02090"/>
<evidence type="ECO:0000313" key="2">
    <source>
        <dbReference type="EMBL" id="BAJ83005.1"/>
    </source>
</evidence>
<feature type="transmembrane region" description="Helical" evidence="1">
    <location>
        <begin position="27"/>
        <end position="47"/>
    </location>
</feature>
<keyword evidence="2" id="KW-0614">Plasmid</keyword>
<protein>
    <submittedName>
        <fullName evidence="2">Uncharacterized protein</fullName>
    </submittedName>
</protein>
<name>F0J7D8_ACIMA</name>